<name>A0ABX3R1Q0_9MYCO</name>
<gene>
    <name evidence="1" type="ORF">BST11_25455</name>
</gene>
<protein>
    <submittedName>
        <fullName evidence="1">Uncharacterized protein</fullName>
    </submittedName>
</protein>
<dbReference type="EMBL" id="MVHD01000081">
    <property type="protein sequence ID" value="OQZ87912.1"/>
    <property type="molecule type" value="Genomic_DNA"/>
</dbReference>
<reference evidence="1 2" key="1">
    <citation type="submission" date="2017-02" db="EMBL/GenBank/DDBJ databases">
        <title>The new phylogeny of genus Mycobacterium.</title>
        <authorList>
            <person name="Tortoli E."/>
            <person name="Trovato A."/>
            <person name="Cirillo D.M."/>
        </authorList>
    </citation>
    <scope>NUCLEOTIDE SEQUENCE [LARGE SCALE GENOMIC DNA]</scope>
    <source>
        <strain evidence="1 2">DSM 45230</strain>
    </source>
</reference>
<dbReference type="Proteomes" id="UP000192319">
    <property type="component" value="Unassembled WGS sequence"/>
</dbReference>
<evidence type="ECO:0000313" key="2">
    <source>
        <dbReference type="Proteomes" id="UP000192319"/>
    </source>
</evidence>
<evidence type="ECO:0000313" key="1">
    <source>
        <dbReference type="EMBL" id="OQZ87912.1"/>
    </source>
</evidence>
<keyword evidence="2" id="KW-1185">Reference proteome</keyword>
<sequence length="123" mass="13276">MIHESGQYLTGEWLLTVPCDAKNLTQAEGSDVTYKRRYAEMAITGLVADEDDDGQAAVREVPRTKKGGKRSPLDAAKDKLRDAIEKSGVYPEDFVWVASATEKDVDKILATAEALGMGTAVAS</sequence>
<organism evidence="1 2">
    <name type="scientific">Mycobacterium alsense</name>
    <dbReference type="NCBI Taxonomy" id="324058"/>
    <lineage>
        <taxon>Bacteria</taxon>
        <taxon>Bacillati</taxon>
        <taxon>Actinomycetota</taxon>
        <taxon>Actinomycetes</taxon>
        <taxon>Mycobacteriales</taxon>
        <taxon>Mycobacteriaceae</taxon>
        <taxon>Mycobacterium</taxon>
    </lineage>
</organism>
<comment type="caution">
    <text evidence="1">The sequence shown here is derived from an EMBL/GenBank/DDBJ whole genome shotgun (WGS) entry which is preliminary data.</text>
</comment>
<accession>A0ABX3R1Q0</accession>
<proteinExistence type="predicted"/>
<dbReference type="RefSeq" id="WP_083140990.1">
    <property type="nucleotide sequence ID" value="NZ_JACKVH010000022.1"/>
</dbReference>